<dbReference type="Pfam" id="PF03152">
    <property type="entry name" value="UFD1_N1"/>
    <property type="match status" value="1"/>
</dbReference>
<dbReference type="InterPro" id="IPR055417">
    <property type="entry name" value="UFD1_N1"/>
</dbReference>
<evidence type="ECO:0000259" key="4">
    <source>
        <dbReference type="Pfam" id="PF03152"/>
    </source>
</evidence>
<dbReference type="AlphaFoldDB" id="A0AAD8K8B1"/>
<dbReference type="Pfam" id="PF24842">
    <property type="entry name" value="UFD1_N2"/>
    <property type="match status" value="1"/>
</dbReference>
<comment type="caution">
    <text evidence="6">The sequence shown here is derived from an EMBL/GenBank/DDBJ whole genome shotgun (WGS) entry which is preliminary data.</text>
</comment>
<dbReference type="Gene3D" id="3.10.330.10">
    <property type="match status" value="1"/>
</dbReference>
<reference evidence="6" key="1">
    <citation type="journal article" date="2023" name="bioRxiv">
        <title>Improved chromosome-level genome assembly for marigold (Tagetes erecta).</title>
        <authorList>
            <person name="Jiang F."/>
            <person name="Yuan L."/>
            <person name="Wang S."/>
            <person name="Wang H."/>
            <person name="Xu D."/>
            <person name="Wang A."/>
            <person name="Fan W."/>
        </authorList>
    </citation>
    <scope>NUCLEOTIDE SEQUENCE</scope>
    <source>
        <strain evidence="6">WSJ</strain>
        <tissue evidence="6">Leaf</tissue>
    </source>
</reference>
<feature type="compositionally biased region" description="Basic and acidic residues" evidence="3">
    <location>
        <begin position="219"/>
        <end position="234"/>
    </location>
</feature>
<protein>
    <submittedName>
        <fullName evidence="6">Uncharacterized protein</fullName>
    </submittedName>
</protein>
<dbReference type="InterPro" id="IPR004854">
    <property type="entry name" value="Ufd1-like"/>
</dbReference>
<evidence type="ECO:0000256" key="1">
    <source>
        <dbReference type="ARBA" id="ARBA00006043"/>
    </source>
</evidence>
<proteinExistence type="inferred from homology"/>
<evidence type="ECO:0000256" key="2">
    <source>
        <dbReference type="ARBA" id="ARBA00022786"/>
    </source>
</evidence>
<comment type="similarity">
    <text evidence="1">Belongs to the UFD1 family.</text>
</comment>
<feature type="domain" description="Ubiquitin fusion degradation protein UFD1 N-terminal subdomain 2" evidence="5">
    <location>
        <begin position="119"/>
        <end position="194"/>
    </location>
</feature>
<evidence type="ECO:0000256" key="3">
    <source>
        <dbReference type="SAM" id="MobiDB-lite"/>
    </source>
</evidence>
<evidence type="ECO:0000313" key="7">
    <source>
        <dbReference type="Proteomes" id="UP001229421"/>
    </source>
</evidence>
<dbReference type="GO" id="GO:0036503">
    <property type="term" value="P:ERAD pathway"/>
    <property type="evidence" value="ECO:0007669"/>
    <property type="project" value="TreeGrafter"/>
</dbReference>
<gene>
    <name evidence="6" type="ORF">QVD17_31720</name>
</gene>
<evidence type="ECO:0000259" key="5">
    <source>
        <dbReference type="Pfam" id="PF24842"/>
    </source>
</evidence>
<organism evidence="6 7">
    <name type="scientific">Tagetes erecta</name>
    <name type="common">African marigold</name>
    <dbReference type="NCBI Taxonomy" id="13708"/>
    <lineage>
        <taxon>Eukaryota</taxon>
        <taxon>Viridiplantae</taxon>
        <taxon>Streptophyta</taxon>
        <taxon>Embryophyta</taxon>
        <taxon>Tracheophyta</taxon>
        <taxon>Spermatophyta</taxon>
        <taxon>Magnoliopsida</taxon>
        <taxon>eudicotyledons</taxon>
        <taxon>Gunneridae</taxon>
        <taxon>Pentapetalae</taxon>
        <taxon>asterids</taxon>
        <taxon>campanulids</taxon>
        <taxon>Asterales</taxon>
        <taxon>Asteraceae</taxon>
        <taxon>Asteroideae</taxon>
        <taxon>Heliantheae alliance</taxon>
        <taxon>Tageteae</taxon>
        <taxon>Tagetes</taxon>
    </lineage>
</organism>
<dbReference type="EMBL" id="JAUHHV010000008">
    <property type="protein sequence ID" value="KAK1415932.1"/>
    <property type="molecule type" value="Genomic_DNA"/>
</dbReference>
<dbReference type="GO" id="GO:0034098">
    <property type="term" value="C:VCP-NPL4-UFD1 AAA ATPase complex"/>
    <property type="evidence" value="ECO:0007669"/>
    <property type="project" value="TreeGrafter"/>
</dbReference>
<dbReference type="GO" id="GO:0031593">
    <property type="term" value="F:polyubiquitin modification-dependent protein binding"/>
    <property type="evidence" value="ECO:0007669"/>
    <property type="project" value="TreeGrafter"/>
</dbReference>
<dbReference type="InterPro" id="IPR055418">
    <property type="entry name" value="UFD1_N2"/>
</dbReference>
<keyword evidence="7" id="KW-1185">Reference proteome</keyword>
<feature type="domain" description="Ubiquitin fusion degradation protein UFD1 N-terminal subdomain 1" evidence="4">
    <location>
        <begin position="23"/>
        <end position="118"/>
    </location>
</feature>
<dbReference type="InterPro" id="IPR042299">
    <property type="entry name" value="Ufd1-like_Nn"/>
</dbReference>
<name>A0AAD8K8B1_TARER</name>
<dbReference type="Proteomes" id="UP001229421">
    <property type="component" value="Unassembled WGS sequence"/>
</dbReference>
<sequence>MDLAEQNYARTLFSTATAASVDFDQYYSCYPLSHISKTFYETGNKIIMPASALNQLASLSVTYPMLFRIENLAAGLHSHCGVVEFTADEGLVFLPTWMMKNLQLEEGELVKISNTCLPKATYIKIQPHATKFTTLLDHKSLLEKTFRDFVCLTKGDTIVVNNGDEKYMVNIVETKPSPAALLFETDCVVDFATPLDYKEPEKRTRVDLKRKRTCDDGRRVTRTNDEHNTKKDTKVFPGVGRRLGGTNGKRDDMCLLSSDMLMKKLKVTESSSAVVDRKIDGMEFRPFTGVAKRVDGQPLVVAAAEEIVQRVDEMNVQVDVKKSEGFSAFTGKSYRLL</sequence>
<keyword evidence="2" id="KW-0833">Ubl conjugation pathway</keyword>
<dbReference type="Gene3D" id="2.40.40.50">
    <property type="entry name" value="Ubiquitin fusion degradation protein UFD1, N-terminal domain"/>
    <property type="match status" value="1"/>
</dbReference>
<evidence type="ECO:0000313" key="6">
    <source>
        <dbReference type="EMBL" id="KAK1415932.1"/>
    </source>
</evidence>
<feature type="region of interest" description="Disordered" evidence="3">
    <location>
        <begin position="219"/>
        <end position="242"/>
    </location>
</feature>
<dbReference type="PANTHER" id="PTHR12555">
    <property type="entry name" value="UBIQUITIN FUSION DEGRADATON PROTEIN 1"/>
    <property type="match status" value="1"/>
</dbReference>
<dbReference type="GO" id="GO:0006511">
    <property type="term" value="P:ubiquitin-dependent protein catabolic process"/>
    <property type="evidence" value="ECO:0007669"/>
    <property type="project" value="InterPro"/>
</dbReference>
<accession>A0AAD8K8B1</accession>
<dbReference type="PANTHER" id="PTHR12555:SF21">
    <property type="entry name" value="UBIQUITIN FUSION DEGRADATION PROTEIN 1 HOMOLOG"/>
    <property type="match status" value="1"/>
</dbReference>